<reference evidence="1" key="1">
    <citation type="submission" date="2021-03" db="EMBL/GenBank/DDBJ databases">
        <title>Draft genome sequence of rust myrtle Austropuccinia psidii MF-1, a brazilian biotype.</title>
        <authorList>
            <person name="Quecine M.C."/>
            <person name="Pachon D.M.R."/>
            <person name="Bonatelli M.L."/>
            <person name="Correr F.H."/>
            <person name="Franceschini L.M."/>
            <person name="Leite T.F."/>
            <person name="Margarido G.R.A."/>
            <person name="Almeida C.A."/>
            <person name="Ferrarezi J.A."/>
            <person name="Labate C.A."/>
        </authorList>
    </citation>
    <scope>NUCLEOTIDE SEQUENCE</scope>
    <source>
        <strain evidence="1">MF-1</strain>
    </source>
</reference>
<evidence type="ECO:0000313" key="1">
    <source>
        <dbReference type="EMBL" id="MBW0482871.1"/>
    </source>
</evidence>
<accession>A0A9Q3CHR5</accession>
<keyword evidence="2" id="KW-1185">Reference proteome</keyword>
<gene>
    <name evidence="1" type="ORF">O181_022586</name>
</gene>
<organism evidence="1 2">
    <name type="scientific">Austropuccinia psidii MF-1</name>
    <dbReference type="NCBI Taxonomy" id="1389203"/>
    <lineage>
        <taxon>Eukaryota</taxon>
        <taxon>Fungi</taxon>
        <taxon>Dikarya</taxon>
        <taxon>Basidiomycota</taxon>
        <taxon>Pucciniomycotina</taxon>
        <taxon>Pucciniomycetes</taxon>
        <taxon>Pucciniales</taxon>
        <taxon>Sphaerophragmiaceae</taxon>
        <taxon>Austropuccinia</taxon>
    </lineage>
</organism>
<name>A0A9Q3CHR5_9BASI</name>
<protein>
    <submittedName>
        <fullName evidence="1">Uncharacterized protein</fullName>
    </submittedName>
</protein>
<dbReference type="Proteomes" id="UP000765509">
    <property type="component" value="Unassembled WGS sequence"/>
</dbReference>
<dbReference type="EMBL" id="AVOT02006966">
    <property type="protein sequence ID" value="MBW0482871.1"/>
    <property type="molecule type" value="Genomic_DNA"/>
</dbReference>
<comment type="caution">
    <text evidence="1">The sequence shown here is derived from an EMBL/GenBank/DDBJ whole genome shotgun (WGS) entry which is preliminary data.</text>
</comment>
<dbReference type="AlphaFoldDB" id="A0A9Q3CHR5"/>
<sequence length="110" mass="12504">MCKHTQDAQTLLVTPTKEVAYIHGTDTKITVCVDNEQHPLIIDRASNCSIVDREYLDRHFPNWENQIFPTKANNFKSASGNMSSIGTTIKEILIPHRKGNIRLNPEFLVL</sequence>
<evidence type="ECO:0000313" key="2">
    <source>
        <dbReference type="Proteomes" id="UP000765509"/>
    </source>
</evidence>
<proteinExistence type="predicted"/>